<evidence type="ECO:0000313" key="7">
    <source>
        <dbReference type="Proteomes" id="UP000284366"/>
    </source>
</evidence>
<feature type="transmembrane region" description="Helical" evidence="1">
    <location>
        <begin position="87"/>
        <end position="108"/>
    </location>
</feature>
<dbReference type="GeneID" id="61678498"/>
<feature type="transmembrane region" description="Helical" evidence="1">
    <location>
        <begin position="12"/>
        <end position="30"/>
    </location>
</feature>
<dbReference type="EMBL" id="NFII01000008">
    <property type="protein sequence ID" value="OUO00881.1"/>
    <property type="molecule type" value="Genomic_DNA"/>
</dbReference>
<keyword evidence="1" id="KW-1133">Transmembrane helix</keyword>
<dbReference type="EMBL" id="QRZG01000018">
    <property type="protein sequence ID" value="RGV52773.1"/>
    <property type="molecule type" value="Genomic_DNA"/>
</dbReference>
<dbReference type="Proteomes" id="UP000284366">
    <property type="component" value="Unassembled WGS sequence"/>
</dbReference>
<accession>A0A1Y4JPP7</accession>
<keyword evidence="1" id="KW-0812">Transmembrane</keyword>
<dbReference type="AlphaFoldDB" id="A0A1Y4JPP7"/>
<evidence type="ECO:0000313" key="5">
    <source>
        <dbReference type="Proteomes" id="UP000195386"/>
    </source>
</evidence>
<evidence type="ECO:0000313" key="3">
    <source>
        <dbReference type="EMBL" id="OUP34483.1"/>
    </source>
</evidence>
<evidence type="ECO:0000313" key="6">
    <source>
        <dbReference type="Proteomes" id="UP000196587"/>
    </source>
</evidence>
<reference evidence="5 6" key="1">
    <citation type="submission" date="2017-04" db="EMBL/GenBank/DDBJ databases">
        <title>Function of individual gut microbiota members based on whole genome sequencing of pure cultures obtained from chicken caecum.</title>
        <authorList>
            <person name="Medvecky M."/>
            <person name="Cejkova D."/>
            <person name="Polansky O."/>
            <person name="Karasova D."/>
            <person name="Kubasova T."/>
            <person name="Cizek A."/>
            <person name="Rychlik I."/>
        </authorList>
    </citation>
    <scope>NUCLEOTIDE SEQUENCE [LARGE SCALE GENOMIC DNA]</scope>
    <source>
        <strain evidence="6">An189</strain>
        <strain evidence="5">An43</strain>
    </source>
</reference>
<keyword evidence="1" id="KW-0472">Membrane</keyword>
<protein>
    <submittedName>
        <fullName evidence="3">Uncharacterized protein</fullName>
    </submittedName>
</protein>
<dbReference type="RefSeq" id="WP_022218968.1">
    <property type="nucleotide sequence ID" value="NZ_CALIXP010000012.1"/>
</dbReference>
<organism evidence="3 6">
    <name type="scientific">Bacteroides clarus</name>
    <dbReference type="NCBI Taxonomy" id="626929"/>
    <lineage>
        <taxon>Bacteria</taxon>
        <taxon>Pseudomonadati</taxon>
        <taxon>Bacteroidota</taxon>
        <taxon>Bacteroidia</taxon>
        <taxon>Bacteroidales</taxon>
        <taxon>Bacteroidaceae</taxon>
        <taxon>Bacteroides</taxon>
    </lineage>
</organism>
<dbReference type="EMBL" id="NFKE01000005">
    <property type="protein sequence ID" value="OUP34483.1"/>
    <property type="molecule type" value="Genomic_DNA"/>
</dbReference>
<evidence type="ECO:0000313" key="4">
    <source>
        <dbReference type="EMBL" id="RGV52773.1"/>
    </source>
</evidence>
<feature type="transmembrane region" description="Helical" evidence="1">
    <location>
        <begin position="54"/>
        <end position="75"/>
    </location>
</feature>
<dbReference type="Proteomes" id="UP000195386">
    <property type="component" value="Unassembled WGS sequence"/>
</dbReference>
<name>A0A1Y4JPP7_9BACE</name>
<gene>
    <name evidence="3" type="ORF">B5F24_08525</name>
    <name evidence="2" type="ORF">B5F97_10185</name>
    <name evidence="4" type="ORF">DWW09_11115</name>
</gene>
<sequence length="160" mass="17780">MKVRIQKVSGTVLYVMLAITLVILGMFFFGGETPLDQRLVADTAMEEPAQTDALIYWMYILFGIAVIITIAAAIYQFVTGFIDSPMTAIKSLLGLILIIVVLVISWAMGSDQPLVMPGYDGAENVPFWLKLTDMFLYTIYIMMGAMILLIFGFGIAKKFK</sequence>
<feature type="transmembrane region" description="Helical" evidence="1">
    <location>
        <begin position="134"/>
        <end position="156"/>
    </location>
</feature>
<reference evidence="3" key="2">
    <citation type="journal article" date="2018" name="BMC Genomics">
        <title>Whole genome sequencing and function prediction of 133 gut anaerobes isolated from chicken caecum in pure cultures.</title>
        <authorList>
            <person name="Medvecky M."/>
            <person name="Cejkova D."/>
            <person name="Polansky O."/>
            <person name="Karasova D."/>
            <person name="Kubasova T."/>
            <person name="Cizek A."/>
            <person name="Rychlik I."/>
        </authorList>
    </citation>
    <scope>NUCLEOTIDE SEQUENCE</scope>
    <source>
        <strain evidence="3">An189</strain>
        <strain evidence="2">An43</strain>
    </source>
</reference>
<dbReference type="Proteomes" id="UP000196587">
    <property type="component" value="Unassembled WGS sequence"/>
</dbReference>
<proteinExistence type="predicted"/>
<evidence type="ECO:0000256" key="1">
    <source>
        <dbReference type="SAM" id="Phobius"/>
    </source>
</evidence>
<evidence type="ECO:0000313" key="2">
    <source>
        <dbReference type="EMBL" id="OUO00881.1"/>
    </source>
</evidence>
<reference evidence="4 7" key="3">
    <citation type="submission" date="2018-08" db="EMBL/GenBank/DDBJ databases">
        <title>A genome reference for cultivated species of the human gut microbiota.</title>
        <authorList>
            <person name="Zou Y."/>
            <person name="Xue W."/>
            <person name="Luo G."/>
        </authorList>
    </citation>
    <scope>NUCLEOTIDE SEQUENCE [LARGE SCALE GENOMIC DNA]</scope>
    <source>
        <strain evidence="4 7">AF14-27</strain>
    </source>
</reference>
<comment type="caution">
    <text evidence="3">The sequence shown here is derived from an EMBL/GenBank/DDBJ whole genome shotgun (WGS) entry which is preliminary data.</text>
</comment>